<accession>A0A6M5YZ17</accession>
<proteinExistence type="predicted"/>
<gene>
    <name evidence="1" type="ORF">FTUN_6805</name>
</gene>
<dbReference type="KEGG" id="ftj:FTUN_6805"/>
<dbReference type="EMBL" id="CP053452">
    <property type="protein sequence ID" value="QJW99205.1"/>
    <property type="molecule type" value="Genomic_DNA"/>
</dbReference>
<dbReference type="NCBIfam" id="TIGR02996">
    <property type="entry name" value="rpt_mate_G_obs"/>
    <property type="match status" value="1"/>
</dbReference>
<sequence>MSEEDALLRAICEHPDDDTPRLVFADWLSEQGGPLNAAWANAIRAQVWLARGATGAATSQRSKLFESSYGREKLYERLGLPQWVSQWARGFPTFASAHFHQLRDAWQRLAFRIPIRRLCLYGVSEADAAEFVAWPALTVLNELHISTVWERTAPPDVIPLLANCPALSGLKSLFLQDALFNEVTVTALMDSPHLVRLEGLVLRLFNVPTPPRLSRATQSRLFARFGPDVFVGGIPF</sequence>
<organism evidence="1 2">
    <name type="scientific">Frigoriglobus tundricola</name>
    <dbReference type="NCBI Taxonomy" id="2774151"/>
    <lineage>
        <taxon>Bacteria</taxon>
        <taxon>Pseudomonadati</taxon>
        <taxon>Planctomycetota</taxon>
        <taxon>Planctomycetia</taxon>
        <taxon>Gemmatales</taxon>
        <taxon>Gemmataceae</taxon>
        <taxon>Frigoriglobus</taxon>
    </lineage>
</organism>
<dbReference type="InterPro" id="IPR014338">
    <property type="entry name" value="CHP02996_rpt-companion-dom"/>
</dbReference>
<evidence type="ECO:0000313" key="2">
    <source>
        <dbReference type="Proteomes" id="UP000503447"/>
    </source>
</evidence>
<evidence type="ECO:0000313" key="1">
    <source>
        <dbReference type="EMBL" id="QJW99205.1"/>
    </source>
</evidence>
<reference evidence="2" key="1">
    <citation type="submission" date="2020-05" db="EMBL/GenBank/DDBJ databases">
        <title>Frigoriglobus tundricola gen. nov., sp. nov., a psychrotolerant cellulolytic planctomycete of the family Gemmataceae with two divergent copies of 16S rRNA gene.</title>
        <authorList>
            <person name="Kulichevskaya I.S."/>
            <person name="Ivanova A.A."/>
            <person name="Naumoff D.G."/>
            <person name="Beletsky A.V."/>
            <person name="Rijpstra W.I.C."/>
            <person name="Sinninghe Damste J.S."/>
            <person name="Mardanov A.V."/>
            <person name="Ravin N.V."/>
            <person name="Dedysh S.N."/>
        </authorList>
    </citation>
    <scope>NUCLEOTIDE SEQUENCE [LARGE SCALE GENOMIC DNA]</scope>
    <source>
        <strain evidence="2">PL17</strain>
    </source>
</reference>
<dbReference type="AlphaFoldDB" id="A0A6M5YZ17"/>
<name>A0A6M5YZ17_9BACT</name>
<protein>
    <submittedName>
        <fullName evidence="1">TIGR02996 domain-containing protein</fullName>
    </submittedName>
</protein>
<dbReference type="Proteomes" id="UP000503447">
    <property type="component" value="Chromosome"/>
</dbReference>
<dbReference type="RefSeq" id="WP_171474212.1">
    <property type="nucleotide sequence ID" value="NZ_CP053452.2"/>
</dbReference>
<keyword evidence="2" id="KW-1185">Reference proteome</keyword>